<protein>
    <submittedName>
        <fullName evidence="1">Uncharacterized protein</fullName>
    </submittedName>
</protein>
<sequence length="115" mass="13143">MHWLDRMKDTKVSYSGTLASLTKIFTDSERTLQTVHSEGVIAHNKHFDIQLFKVHEVQNAGIIDFTFIPGEQNTADQLMKALVDTKHQQFMRQLGMGDMGSHSEVDLFLLSSYRT</sequence>
<dbReference type="AlphaFoldDB" id="A0A3N4JC17"/>
<evidence type="ECO:0000313" key="1">
    <source>
        <dbReference type="EMBL" id="RPA95772.1"/>
    </source>
</evidence>
<dbReference type="Proteomes" id="UP000276215">
    <property type="component" value="Unassembled WGS sequence"/>
</dbReference>
<dbReference type="STRING" id="1336337.A0A3N4JC17"/>
<name>A0A3N4JC17_9PEZI</name>
<gene>
    <name evidence="1" type="ORF">L873DRAFT_1930066</name>
</gene>
<dbReference type="OrthoDB" id="3799035at2759"/>
<dbReference type="EMBL" id="ML120422">
    <property type="protein sequence ID" value="RPA95772.1"/>
    <property type="molecule type" value="Genomic_DNA"/>
</dbReference>
<reference evidence="1 2" key="1">
    <citation type="journal article" date="2018" name="Nat. Ecol. Evol.">
        <title>Pezizomycetes genomes reveal the molecular basis of ectomycorrhizal truffle lifestyle.</title>
        <authorList>
            <person name="Murat C."/>
            <person name="Payen T."/>
            <person name="Noel B."/>
            <person name="Kuo A."/>
            <person name="Morin E."/>
            <person name="Chen J."/>
            <person name="Kohler A."/>
            <person name="Krizsan K."/>
            <person name="Balestrini R."/>
            <person name="Da Silva C."/>
            <person name="Montanini B."/>
            <person name="Hainaut M."/>
            <person name="Levati E."/>
            <person name="Barry K.W."/>
            <person name="Belfiori B."/>
            <person name="Cichocki N."/>
            <person name="Clum A."/>
            <person name="Dockter R.B."/>
            <person name="Fauchery L."/>
            <person name="Guy J."/>
            <person name="Iotti M."/>
            <person name="Le Tacon F."/>
            <person name="Lindquist E.A."/>
            <person name="Lipzen A."/>
            <person name="Malagnac F."/>
            <person name="Mello A."/>
            <person name="Molinier V."/>
            <person name="Miyauchi S."/>
            <person name="Poulain J."/>
            <person name="Riccioni C."/>
            <person name="Rubini A."/>
            <person name="Sitrit Y."/>
            <person name="Splivallo R."/>
            <person name="Traeger S."/>
            <person name="Wang M."/>
            <person name="Zifcakova L."/>
            <person name="Wipf D."/>
            <person name="Zambonelli A."/>
            <person name="Paolocci F."/>
            <person name="Nowrousian M."/>
            <person name="Ottonello S."/>
            <person name="Baldrian P."/>
            <person name="Spatafora J.W."/>
            <person name="Henrissat B."/>
            <person name="Nagy L.G."/>
            <person name="Aury J.M."/>
            <person name="Wincker P."/>
            <person name="Grigoriev I.V."/>
            <person name="Bonfante P."/>
            <person name="Martin F.M."/>
        </authorList>
    </citation>
    <scope>NUCLEOTIDE SEQUENCE [LARGE SCALE GENOMIC DNA]</scope>
    <source>
        <strain evidence="1 2">120613-1</strain>
    </source>
</reference>
<proteinExistence type="predicted"/>
<organism evidence="1 2">
    <name type="scientific">Choiromyces venosus 120613-1</name>
    <dbReference type="NCBI Taxonomy" id="1336337"/>
    <lineage>
        <taxon>Eukaryota</taxon>
        <taxon>Fungi</taxon>
        <taxon>Dikarya</taxon>
        <taxon>Ascomycota</taxon>
        <taxon>Pezizomycotina</taxon>
        <taxon>Pezizomycetes</taxon>
        <taxon>Pezizales</taxon>
        <taxon>Tuberaceae</taxon>
        <taxon>Choiromyces</taxon>
    </lineage>
</organism>
<accession>A0A3N4JC17</accession>
<keyword evidence="2" id="KW-1185">Reference proteome</keyword>
<evidence type="ECO:0000313" key="2">
    <source>
        <dbReference type="Proteomes" id="UP000276215"/>
    </source>
</evidence>